<dbReference type="RefSeq" id="WP_073588951.1">
    <property type="nucleotide sequence ID" value="NZ_FRFD01000006.1"/>
</dbReference>
<dbReference type="STRING" id="1121345.SAMN02745217_02257"/>
<dbReference type="SUPFAM" id="SSF53850">
    <property type="entry name" value="Periplasmic binding protein-like II"/>
    <property type="match status" value="1"/>
</dbReference>
<keyword evidence="2" id="KW-0732">Signal</keyword>
<dbReference type="Pfam" id="PF12010">
    <property type="entry name" value="DUF3502"/>
    <property type="match status" value="1"/>
</dbReference>
<dbReference type="PANTHER" id="PTHR43649:SF17">
    <property type="entry name" value="ABC TRANSPORTER SOLUTE BINDING PROTEIN-SUGAR TRANSPORT"/>
    <property type="match status" value="1"/>
</dbReference>
<feature type="domain" description="DUF3502" evidence="3">
    <location>
        <begin position="491"/>
        <end position="558"/>
    </location>
</feature>
<evidence type="ECO:0000256" key="1">
    <source>
        <dbReference type="SAM" id="MobiDB-lite"/>
    </source>
</evidence>
<dbReference type="PANTHER" id="PTHR43649">
    <property type="entry name" value="ARABINOSE-BINDING PROTEIN-RELATED"/>
    <property type="match status" value="1"/>
</dbReference>
<keyword evidence="5" id="KW-1185">Reference proteome</keyword>
<reference evidence="4 5" key="1">
    <citation type="submission" date="2016-12" db="EMBL/GenBank/DDBJ databases">
        <authorList>
            <person name="Song W.-J."/>
            <person name="Kurnit D.M."/>
        </authorList>
    </citation>
    <scope>NUCLEOTIDE SEQUENCE [LARGE SCALE GENOMIC DNA]</scope>
    <source>
        <strain evidence="4 5">DSM 12503</strain>
    </source>
</reference>
<dbReference type="PROSITE" id="PS51257">
    <property type="entry name" value="PROKAR_LIPOPROTEIN"/>
    <property type="match status" value="1"/>
</dbReference>
<gene>
    <name evidence="4" type="ORF">SAMN02745217_02257</name>
</gene>
<name>A0A1M7Y9M5_9FIRM</name>
<feature type="signal peptide" evidence="2">
    <location>
        <begin position="1"/>
        <end position="19"/>
    </location>
</feature>
<feature type="region of interest" description="Disordered" evidence="1">
    <location>
        <begin position="25"/>
        <end position="52"/>
    </location>
</feature>
<dbReference type="Proteomes" id="UP000184612">
    <property type="component" value="Unassembled WGS sequence"/>
</dbReference>
<dbReference type="EMBL" id="FRFD01000006">
    <property type="protein sequence ID" value="SHO49332.1"/>
    <property type="molecule type" value="Genomic_DNA"/>
</dbReference>
<dbReference type="InterPro" id="IPR050490">
    <property type="entry name" value="Bact_solute-bd_prot1"/>
</dbReference>
<dbReference type="Gene3D" id="3.40.190.10">
    <property type="entry name" value="Periplasmic binding protein-like II"/>
    <property type="match status" value="1"/>
</dbReference>
<evidence type="ECO:0000256" key="2">
    <source>
        <dbReference type="SAM" id="SignalP"/>
    </source>
</evidence>
<evidence type="ECO:0000313" key="5">
    <source>
        <dbReference type="Proteomes" id="UP000184612"/>
    </source>
</evidence>
<organism evidence="4 5">
    <name type="scientific">Anaerocolumna xylanovorans DSM 12503</name>
    <dbReference type="NCBI Taxonomy" id="1121345"/>
    <lineage>
        <taxon>Bacteria</taxon>
        <taxon>Bacillati</taxon>
        <taxon>Bacillota</taxon>
        <taxon>Clostridia</taxon>
        <taxon>Lachnospirales</taxon>
        <taxon>Lachnospiraceae</taxon>
        <taxon>Anaerocolumna</taxon>
    </lineage>
</organism>
<protein>
    <submittedName>
        <fullName evidence="4">Putative aldouronate transport system substrate-binding protein</fullName>
    </submittedName>
</protein>
<dbReference type="OrthoDB" id="2495455at2"/>
<feature type="chain" id="PRO_5039486626" evidence="2">
    <location>
        <begin position="20"/>
        <end position="565"/>
    </location>
</feature>
<dbReference type="AlphaFoldDB" id="A0A1M7Y9M5"/>
<sequence>MKKAVAVLLSILMVMTLFAGCSSKKDANENTSGNKTADVTKEAGETTDTPSAQAAKDPYEITFLYPGEAAKDMDVVLNEFYAKTKDTLNLKLNFLYGGWDDIGQKVSLKISAGEKLDSAFLAQWTAPSIQEAALNDQLVNLDKYFNNDQYPGLKAAFSEDYLSTNKFLGSDGEYHVYGIPFSNSYDAGAYLYYRKDLADKYGITVKGVDDIEAYYDAILANEKGTTPLAFLGSQDQLMNAFYSNNELAKHNYSSRGLMPGGVLAGGVIIKDDGTAYVSRSYLPALDPEYAKYLDANDKSKSDPYWAYKIAVRFYQKGYISKDVLNTTDAQADFMAGRAASVIRGADVFNTIATQFKESLPNAELGYIPFNTFVANEAEHQSGTTFQAWNFATVPVTCENPDRVMEFYDWIFQSQENHDLFELGVEGKHWKAADNSKYEVTANPDTGNTYNFGGYLMTWNPTMLKVSSSIPDDVYNYVKKFSDEKYFYKDITSGFSFNSDSVKTEAALISDAISIRTALGNGMMADYESEIAKLDKKLKNSGWEKYAEEFEKQFNEFLKTHPYEGQ</sequence>
<evidence type="ECO:0000259" key="3">
    <source>
        <dbReference type="Pfam" id="PF12010"/>
    </source>
</evidence>
<accession>A0A1M7Y9M5</accession>
<evidence type="ECO:0000313" key="4">
    <source>
        <dbReference type="EMBL" id="SHO49332.1"/>
    </source>
</evidence>
<proteinExistence type="predicted"/>
<dbReference type="InterPro" id="IPR022627">
    <property type="entry name" value="DUF3502"/>
</dbReference>